<dbReference type="InterPro" id="IPR024344">
    <property type="entry name" value="MDMPI_metal-binding"/>
</dbReference>
<dbReference type="SUPFAM" id="SSF109854">
    <property type="entry name" value="DinB/YfiT-like putative metalloenzymes"/>
    <property type="match status" value="1"/>
</dbReference>
<reference evidence="3 4" key="1">
    <citation type="submission" date="2019-06" db="EMBL/GenBank/DDBJ databases">
        <title>Sequencing the genomes of 1000 actinobacteria strains.</title>
        <authorList>
            <person name="Klenk H.-P."/>
        </authorList>
    </citation>
    <scope>NUCLEOTIDE SEQUENCE [LARGE SCALE GENOMIC DNA]</scope>
    <source>
        <strain evidence="3 4">DSM 17305</strain>
    </source>
</reference>
<dbReference type="OrthoDB" id="5178565at2"/>
<dbReference type="Proteomes" id="UP000316298">
    <property type="component" value="Unassembled WGS sequence"/>
</dbReference>
<dbReference type="InterPro" id="IPR034660">
    <property type="entry name" value="DinB/YfiT-like"/>
</dbReference>
<evidence type="ECO:0000256" key="1">
    <source>
        <dbReference type="SAM" id="MobiDB-lite"/>
    </source>
</evidence>
<feature type="domain" description="Mycothiol-dependent maleylpyruvate isomerase metal-binding" evidence="2">
    <location>
        <begin position="12"/>
        <end position="99"/>
    </location>
</feature>
<dbReference type="AlphaFoldDB" id="A0A542DA05"/>
<comment type="caution">
    <text evidence="3">The sequence shown here is derived from an EMBL/GenBank/DDBJ whole genome shotgun (WGS) entry which is preliminary data.</text>
</comment>
<keyword evidence="4" id="KW-1185">Reference proteome</keyword>
<evidence type="ECO:0000313" key="3">
    <source>
        <dbReference type="EMBL" id="TQI99912.1"/>
    </source>
</evidence>
<gene>
    <name evidence="3" type="ORF">FB475_6901</name>
</gene>
<evidence type="ECO:0000313" key="4">
    <source>
        <dbReference type="Proteomes" id="UP000316298"/>
    </source>
</evidence>
<proteinExistence type="predicted"/>
<organism evidence="3 4">
    <name type="scientific">Kribbella jejuensis</name>
    <dbReference type="NCBI Taxonomy" id="236068"/>
    <lineage>
        <taxon>Bacteria</taxon>
        <taxon>Bacillati</taxon>
        <taxon>Actinomycetota</taxon>
        <taxon>Actinomycetes</taxon>
        <taxon>Propionibacteriales</taxon>
        <taxon>Kribbellaceae</taxon>
        <taxon>Kribbella</taxon>
    </lineage>
</organism>
<name>A0A542DA05_9ACTN</name>
<dbReference type="Pfam" id="PF11716">
    <property type="entry name" value="MDMPI_N"/>
    <property type="match status" value="1"/>
</dbReference>
<dbReference type="GO" id="GO:0046872">
    <property type="term" value="F:metal ion binding"/>
    <property type="evidence" value="ECO:0007669"/>
    <property type="project" value="InterPro"/>
</dbReference>
<dbReference type="Gene3D" id="1.20.120.450">
    <property type="entry name" value="dinb family like domain"/>
    <property type="match status" value="1"/>
</dbReference>
<accession>A0A542DA05</accession>
<dbReference type="InterPro" id="IPR017517">
    <property type="entry name" value="Maleyloyr_isom"/>
</dbReference>
<dbReference type="RefSeq" id="WP_141862269.1">
    <property type="nucleotide sequence ID" value="NZ_BAAAKA010000027.1"/>
</dbReference>
<protein>
    <submittedName>
        <fullName evidence="3">Uncharacterized protein (TIGR03083 family)</fullName>
    </submittedName>
</protein>
<feature type="region of interest" description="Disordered" evidence="1">
    <location>
        <begin position="206"/>
        <end position="228"/>
    </location>
</feature>
<sequence length="228" mass="24807">MNDDELWAAIDAQRLRTADLLETLIDDDWSHRSLCDGWTVRDVAAHLTLQQLTLGDGLKLALKHPGGVNRTIHASTRAKSRQPTAQLIAEIRAMAGSRRHNVGVTAQETLIDIVVHGQDIAVPIGRSLHVPQQLAAVAAQRVWDCRGTRLSKVFNQLPYDGLNLQATDIAWSVGQGPELRGPILALLLLLTGRTVVLPQLDGPGVQVLHNTSSSPAPVGGIPRRRRSR</sequence>
<dbReference type="EMBL" id="VFMM01000004">
    <property type="protein sequence ID" value="TQI99912.1"/>
    <property type="molecule type" value="Genomic_DNA"/>
</dbReference>
<dbReference type="NCBIfam" id="TIGR03083">
    <property type="entry name" value="maleylpyruvate isomerase family mycothiol-dependent enzyme"/>
    <property type="match status" value="1"/>
</dbReference>
<evidence type="ECO:0000259" key="2">
    <source>
        <dbReference type="Pfam" id="PF11716"/>
    </source>
</evidence>